<feature type="transmembrane region" description="Helical" evidence="1">
    <location>
        <begin position="21"/>
        <end position="40"/>
    </location>
</feature>
<dbReference type="RefSeq" id="WP_033503971.1">
    <property type="nucleotide sequence ID" value="NZ_CP011786.1"/>
</dbReference>
<name>A0A086Z2G7_9BIFI</name>
<evidence type="ECO:0000256" key="1">
    <source>
        <dbReference type="SAM" id="Phobius"/>
    </source>
</evidence>
<evidence type="ECO:0000313" key="2">
    <source>
        <dbReference type="EMBL" id="KFI40717.1"/>
    </source>
</evidence>
<protein>
    <submittedName>
        <fullName evidence="2">C4-dicarboxylate anaerobic carrier</fullName>
    </submittedName>
</protein>
<keyword evidence="3" id="KW-1185">Reference proteome</keyword>
<organism evidence="2 3">
    <name type="scientific">Bifidobacterium actinocoloniiforme DSM 22766</name>
    <dbReference type="NCBI Taxonomy" id="1437605"/>
    <lineage>
        <taxon>Bacteria</taxon>
        <taxon>Bacillati</taxon>
        <taxon>Actinomycetota</taxon>
        <taxon>Actinomycetes</taxon>
        <taxon>Bifidobacteriales</taxon>
        <taxon>Bifidobacteriaceae</taxon>
        <taxon>Bifidobacterium</taxon>
    </lineage>
</organism>
<sequence>MASVASGKPAERKVKKNSMPNAYVILFLVIAFIGVLTWFAPGGACQMDKVGQALSSIRHLTAFSPCRDC</sequence>
<dbReference type="EMBL" id="JGYK01000001">
    <property type="protein sequence ID" value="KFI40717.1"/>
    <property type="molecule type" value="Genomic_DNA"/>
</dbReference>
<dbReference type="KEGG" id="bact:AB656_05425"/>
<reference evidence="2 3" key="1">
    <citation type="submission" date="2014-03" db="EMBL/GenBank/DDBJ databases">
        <title>Genomics of Bifidobacteria.</title>
        <authorList>
            <person name="Ventura M."/>
            <person name="Milani C."/>
            <person name="Lugli G.A."/>
        </authorList>
    </citation>
    <scope>NUCLEOTIDE SEQUENCE [LARGE SCALE GENOMIC DNA]</scope>
    <source>
        <strain evidence="2 3">DSM 22766</strain>
    </source>
</reference>
<gene>
    <name evidence="2" type="ORF">BACT_1424</name>
</gene>
<keyword evidence="1" id="KW-0812">Transmembrane</keyword>
<keyword evidence="1" id="KW-0472">Membrane</keyword>
<evidence type="ECO:0000313" key="3">
    <source>
        <dbReference type="Proteomes" id="UP000029015"/>
    </source>
</evidence>
<dbReference type="PATRIC" id="fig|1437605.7.peg.1118"/>
<dbReference type="eggNOG" id="COG1288">
    <property type="taxonomic scope" value="Bacteria"/>
</dbReference>
<dbReference type="Proteomes" id="UP000029015">
    <property type="component" value="Unassembled WGS sequence"/>
</dbReference>
<keyword evidence="1" id="KW-1133">Transmembrane helix</keyword>
<proteinExistence type="predicted"/>
<dbReference type="AlphaFoldDB" id="A0A086Z2G7"/>
<accession>A0A086Z2G7</accession>
<dbReference type="OrthoDB" id="1669699at2"/>
<comment type="caution">
    <text evidence="2">The sequence shown here is derived from an EMBL/GenBank/DDBJ whole genome shotgun (WGS) entry which is preliminary data.</text>
</comment>